<protein>
    <submittedName>
        <fullName evidence="2">Uncharacterized protein</fullName>
    </submittedName>
</protein>
<comment type="caution">
    <text evidence="2">The sequence shown here is derived from an EMBL/GenBank/DDBJ whole genome shotgun (WGS) entry which is preliminary data.</text>
</comment>
<evidence type="ECO:0000313" key="3">
    <source>
        <dbReference type="Proteomes" id="UP001634393"/>
    </source>
</evidence>
<evidence type="ECO:0000256" key="1">
    <source>
        <dbReference type="SAM" id="MobiDB-lite"/>
    </source>
</evidence>
<dbReference type="AlphaFoldDB" id="A0ABD3U7D9"/>
<dbReference type="PANTHER" id="PTHR33070">
    <property type="entry name" value="OS06G0725500 PROTEIN"/>
    <property type="match status" value="1"/>
</dbReference>
<feature type="region of interest" description="Disordered" evidence="1">
    <location>
        <begin position="1"/>
        <end position="26"/>
    </location>
</feature>
<dbReference type="EMBL" id="JBJXBP010000002">
    <property type="protein sequence ID" value="KAL3845387.1"/>
    <property type="molecule type" value="Genomic_DNA"/>
</dbReference>
<dbReference type="PANTHER" id="PTHR33070:SF49">
    <property type="entry name" value="OS06G0725500 PROTEIN"/>
    <property type="match status" value="1"/>
</dbReference>
<keyword evidence="3" id="KW-1185">Reference proteome</keyword>
<gene>
    <name evidence="2" type="ORF">ACJIZ3_002790</name>
</gene>
<sequence>MAPKMVTNFRRSLSFPNQPSNNTPKPRKVLHVRSASLPCRTHPIISQLKDELAELNSWSRAEPSSRTSAWLCDGLTRLKSVHESLDDLLLLPQTRESLRGGEHSNLIEKLLEDFLRFVDVYGMFQTLVLRLKEDYSAAQIAVRRKDDSKIVAYSKNLNKIAKEIGKLVSNVVFIGKLTAAPAVPSYDEEAELIEVINDVVKVTVLVSVSLFGGISSSLAFRKTTSCMGMNFGLKMKNVIVEGGIREFQEINLEILRKEDVKILSKKMHELEDCVVEIEGCGEKAFRSLINTRVSLLNVLTQL</sequence>
<organism evidence="2 3">
    <name type="scientific">Penstemon smallii</name>
    <dbReference type="NCBI Taxonomy" id="265156"/>
    <lineage>
        <taxon>Eukaryota</taxon>
        <taxon>Viridiplantae</taxon>
        <taxon>Streptophyta</taxon>
        <taxon>Embryophyta</taxon>
        <taxon>Tracheophyta</taxon>
        <taxon>Spermatophyta</taxon>
        <taxon>Magnoliopsida</taxon>
        <taxon>eudicotyledons</taxon>
        <taxon>Gunneridae</taxon>
        <taxon>Pentapetalae</taxon>
        <taxon>asterids</taxon>
        <taxon>lamiids</taxon>
        <taxon>Lamiales</taxon>
        <taxon>Plantaginaceae</taxon>
        <taxon>Cheloneae</taxon>
        <taxon>Penstemon</taxon>
    </lineage>
</organism>
<reference evidence="2 3" key="1">
    <citation type="submission" date="2024-12" db="EMBL/GenBank/DDBJ databases">
        <title>The unique morphological basis and parallel evolutionary history of personate flowers in Penstemon.</title>
        <authorList>
            <person name="Depatie T.H."/>
            <person name="Wessinger C.A."/>
        </authorList>
    </citation>
    <scope>NUCLEOTIDE SEQUENCE [LARGE SCALE GENOMIC DNA]</scope>
    <source>
        <strain evidence="2">WTNN_2</strain>
        <tissue evidence="2">Leaf</tissue>
    </source>
</reference>
<name>A0ABD3U7D9_9LAMI</name>
<dbReference type="Proteomes" id="UP001634393">
    <property type="component" value="Unassembled WGS sequence"/>
</dbReference>
<accession>A0ABD3U7D9</accession>
<evidence type="ECO:0000313" key="2">
    <source>
        <dbReference type="EMBL" id="KAL3845387.1"/>
    </source>
</evidence>
<proteinExistence type="predicted"/>
<dbReference type="Pfam" id="PF03087">
    <property type="entry name" value="BPS1"/>
    <property type="match status" value="1"/>
</dbReference>
<feature type="compositionally biased region" description="Polar residues" evidence="1">
    <location>
        <begin position="9"/>
        <end position="24"/>
    </location>
</feature>
<dbReference type="InterPro" id="IPR004320">
    <property type="entry name" value="BPS1_pln"/>
</dbReference>